<dbReference type="GO" id="GO:0004553">
    <property type="term" value="F:hydrolase activity, hydrolyzing O-glycosyl compounds"/>
    <property type="evidence" value="ECO:0007669"/>
    <property type="project" value="InterPro"/>
</dbReference>
<feature type="signal peptide" evidence="4">
    <location>
        <begin position="1"/>
        <end position="37"/>
    </location>
</feature>
<dbReference type="InterPro" id="IPR001919">
    <property type="entry name" value="CBD2"/>
</dbReference>
<evidence type="ECO:0000256" key="2">
    <source>
        <dbReference type="ARBA" id="ARBA00023326"/>
    </source>
</evidence>
<organism evidence="6 7">
    <name type="scientific">Streptomyces bungoensis</name>
    <dbReference type="NCBI Taxonomy" id="285568"/>
    <lineage>
        <taxon>Bacteria</taxon>
        <taxon>Bacillati</taxon>
        <taxon>Actinomycetota</taxon>
        <taxon>Actinomycetes</taxon>
        <taxon>Kitasatosporales</taxon>
        <taxon>Streptomycetaceae</taxon>
        <taxon>Streptomyces</taxon>
    </lineage>
</organism>
<dbReference type="Pfam" id="PF00553">
    <property type="entry name" value="CBM_2"/>
    <property type="match status" value="1"/>
</dbReference>
<dbReference type="PROSITE" id="PS51173">
    <property type="entry name" value="CBM2"/>
    <property type="match status" value="1"/>
</dbReference>
<dbReference type="RefSeq" id="WP_061915326.1">
    <property type="nucleotide sequence ID" value="NZ_KQ948851.1"/>
</dbReference>
<comment type="caution">
    <text evidence="6">The sequence shown here is derived from an EMBL/GenBank/DDBJ whole genome shotgun (WGS) entry which is preliminary data.</text>
</comment>
<dbReference type="SUPFAM" id="SSF50685">
    <property type="entry name" value="Barwin-like endoglucanases"/>
    <property type="match status" value="1"/>
</dbReference>
<accession>A0A124I5F8</accession>
<dbReference type="GO" id="GO:0030247">
    <property type="term" value="F:polysaccharide binding"/>
    <property type="evidence" value="ECO:0007669"/>
    <property type="project" value="UniProtKB-UniRule"/>
</dbReference>
<evidence type="ECO:0000256" key="1">
    <source>
        <dbReference type="ARBA" id="ARBA00022729"/>
    </source>
</evidence>
<keyword evidence="2" id="KW-0119">Carbohydrate metabolism</keyword>
<keyword evidence="1 4" id="KW-0732">Signal</keyword>
<keyword evidence="7" id="KW-1185">Reference proteome</keyword>
<feature type="chain" id="PRO_5038993484" evidence="4">
    <location>
        <begin position="38"/>
        <end position="445"/>
    </location>
</feature>
<dbReference type="Gene3D" id="2.60.40.760">
    <property type="entry name" value="Expansin, cellulose-binding-like domain"/>
    <property type="match status" value="1"/>
</dbReference>
<dbReference type="Gene3D" id="2.60.40.290">
    <property type="match status" value="1"/>
</dbReference>
<dbReference type="Proteomes" id="UP000053024">
    <property type="component" value="Unassembled WGS sequence"/>
</dbReference>
<dbReference type="SMART" id="SM00637">
    <property type="entry name" value="CBD_II"/>
    <property type="match status" value="1"/>
</dbReference>
<evidence type="ECO:0000313" key="6">
    <source>
        <dbReference type="EMBL" id="KUN89831.1"/>
    </source>
</evidence>
<evidence type="ECO:0000256" key="3">
    <source>
        <dbReference type="SAM" id="MobiDB-lite"/>
    </source>
</evidence>
<keyword evidence="2" id="KW-0624">Polysaccharide degradation</keyword>
<name>A0A124I5F8_9ACTN</name>
<dbReference type="InterPro" id="IPR036908">
    <property type="entry name" value="RlpA-like_sf"/>
</dbReference>
<dbReference type="InterPro" id="IPR036749">
    <property type="entry name" value="Expansin_CBD_sf"/>
</dbReference>
<dbReference type="GO" id="GO:0000272">
    <property type="term" value="P:polysaccharide catabolic process"/>
    <property type="evidence" value="ECO:0007669"/>
    <property type="project" value="UniProtKB-KW"/>
</dbReference>
<dbReference type="STRING" id="285568.AQJ66_01790"/>
<dbReference type="EMBL" id="LMWX01000003">
    <property type="protein sequence ID" value="KUN89831.1"/>
    <property type="molecule type" value="Genomic_DNA"/>
</dbReference>
<gene>
    <name evidence="6" type="ORF">AQJ66_01790</name>
</gene>
<evidence type="ECO:0000313" key="7">
    <source>
        <dbReference type="Proteomes" id="UP000053024"/>
    </source>
</evidence>
<dbReference type="InterPro" id="IPR012291">
    <property type="entry name" value="CBM2_carb-bd_dom_sf"/>
</dbReference>
<feature type="region of interest" description="Disordered" evidence="3">
    <location>
        <begin position="320"/>
        <end position="348"/>
    </location>
</feature>
<proteinExistence type="predicted"/>
<dbReference type="SUPFAM" id="SSF49384">
    <property type="entry name" value="Carbohydrate-binding domain"/>
    <property type="match status" value="1"/>
</dbReference>
<feature type="domain" description="CBM2" evidence="5">
    <location>
        <begin position="342"/>
        <end position="445"/>
    </location>
</feature>
<dbReference type="InterPro" id="IPR008965">
    <property type="entry name" value="CBM2/CBM3_carb-bd_dom_sf"/>
</dbReference>
<evidence type="ECO:0000259" key="5">
    <source>
        <dbReference type="PROSITE" id="PS51173"/>
    </source>
</evidence>
<dbReference type="AlphaFoldDB" id="A0A124I5F8"/>
<feature type="compositionally biased region" description="Pro residues" evidence="3">
    <location>
        <begin position="330"/>
        <end position="344"/>
    </location>
</feature>
<evidence type="ECO:0000256" key="4">
    <source>
        <dbReference type="SAM" id="SignalP"/>
    </source>
</evidence>
<dbReference type="OrthoDB" id="3494484at2"/>
<sequence length="445" mass="46435">MQRVPLPHPHPRRRRRRTATVLAALCCVVPAALTATAPSAASADSAEVVGNATHFDGLGTPYGGCGLPQGELDSQDFVALNVFDTPGDYSSSYPRPVPDTRASIKGAFDNGLNCGRWVKVTIGDYCTGTNDGAPNEPFCRNGSWVADRYSGATLTMLVADSCADPNAWCRDDPHHLDLATGSLNRFRLGGGEVGTMYPDHWNNRRVSWSFVPAPGYSGDIRIGFLKGAQPYWPAIAVSHLPAGIHGVQYLANGTWKDATMNSDMGQSYIVGATSTAGSTFTVRVRDSSDAWLGGGRTYTFALPSGCAGGCPADYTPVSYTTSDGSGGTPTPSPTPTPTPTPSPSGGPSCTARWTVSNAWNGGYQADVTVTNTGPAPVTGWSVHYTLPDGVSVSNLWNAAVDSSRPATTVRNVAYNGSLAPGASTGWGMTLNGDDRNVGALSCTAS</sequence>
<protein>
    <submittedName>
        <fullName evidence="6">Cellulose-binding protein</fullName>
    </submittedName>
</protein>
<reference evidence="6 7" key="1">
    <citation type="submission" date="2015-10" db="EMBL/GenBank/DDBJ databases">
        <title>Draft genome sequence of Streptomyces bungoensis DSM 41781, type strain for the species Streptomyces bungoensis.</title>
        <authorList>
            <person name="Ruckert C."/>
            <person name="Winkler A."/>
            <person name="Kalinowski J."/>
            <person name="Kampfer P."/>
            <person name="Glaeser S."/>
        </authorList>
    </citation>
    <scope>NUCLEOTIDE SEQUENCE [LARGE SCALE GENOMIC DNA]</scope>
    <source>
        <strain evidence="6 7">DSM 41781</strain>
    </source>
</reference>